<evidence type="ECO:0000256" key="3">
    <source>
        <dbReference type="ARBA" id="ARBA00022801"/>
    </source>
</evidence>
<keyword evidence="4 10" id="KW-0347">Helicase</keyword>
<evidence type="ECO:0000256" key="7">
    <source>
        <dbReference type="ARBA" id="ARBA00034617"/>
    </source>
</evidence>
<protein>
    <recommendedName>
        <fullName evidence="8">DNA 3'-5' helicase</fullName>
        <ecNumber evidence="8">5.6.2.4</ecNumber>
    </recommendedName>
</protein>
<comment type="caution">
    <text evidence="13">The sequence shown here is derived from an EMBL/GenBank/DDBJ whole genome shotgun (WGS) entry which is preliminary data.</text>
</comment>
<dbReference type="EC" id="5.6.2.4" evidence="8"/>
<evidence type="ECO:0000256" key="6">
    <source>
        <dbReference type="ARBA" id="ARBA00023235"/>
    </source>
</evidence>
<evidence type="ECO:0000256" key="5">
    <source>
        <dbReference type="ARBA" id="ARBA00022840"/>
    </source>
</evidence>
<dbReference type="PROSITE" id="PS51217">
    <property type="entry name" value="UVRD_HELICASE_CTER"/>
    <property type="match status" value="1"/>
</dbReference>
<dbReference type="PANTHER" id="PTHR11070:SF55">
    <property type="entry name" value="DNA 3'-5' HELICASE"/>
    <property type="match status" value="1"/>
</dbReference>
<dbReference type="EMBL" id="JAKREW010000010">
    <property type="protein sequence ID" value="MCG7505841.1"/>
    <property type="molecule type" value="Genomic_DNA"/>
</dbReference>
<name>A0ABS9QEJ8_9HYPH</name>
<comment type="catalytic activity">
    <reaction evidence="7">
        <text>Couples ATP hydrolysis with the unwinding of duplex DNA by translocating in the 3'-5' direction.</text>
        <dbReference type="EC" id="5.6.2.4"/>
    </reaction>
</comment>
<dbReference type="Gene3D" id="3.40.50.300">
    <property type="entry name" value="P-loop containing nucleotide triphosphate hydrolases"/>
    <property type="match status" value="2"/>
</dbReference>
<evidence type="ECO:0000256" key="8">
    <source>
        <dbReference type="ARBA" id="ARBA00034808"/>
    </source>
</evidence>
<feature type="domain" description="UvrD-like helicase C-terminal" evidence="12">
    <location>
        <begin position="293"/>
        <end position="558"/>
    </location>
</feature>
<keyword evidence="3 10" id="KW-0378">Hydrolase</keyword>
<dbReference type="GO" id="GO:0004386">
    <property type="term" value="F:helicase activity"/>
    <property type="evidence" value="ECO:0007669"/>
    <property type="project" value="UniProtKB-KW"/>
</dbReference>
<comment type="similarity">
    <text evidence="1">Belongs to the helicase family. UvrD subfamily.</text>
</comment>
<keyword evidence="6" id="KW-0413">Isomerase</keyword>
<organism evidence="13 14">
    <name type="scientific">Mesorhizobium retamae</name>
    <dbReference type="NCBI Taxonomy" id="2912854"/>
    <lineage>
        <taxon>Bacteria</taxon>
        <taxon>Pseudomonadati</taxon>
        <taxon>Pseudomonadota</taxon>
        <taxon>Alphaproteobacteria</taxon>
        <taxon>Hyphomicrobiales</taxon>
        <taxon>Phyllobacteriaceae</taxon>
        <taxon>Mesorhizobium</taxon>
    </lineage>
</organism>
<dbReference type="Proteomes" id="UP001201701">
    <property type="component" value="Unassembled WGS sequence"/>
</dbReference>
<evidence type="ECO:0000313" key="14">
    <source>
        <dbReference type="Proteomes" id="UP001201701"/>
    </source>
</evidence>
<evidence type="ECO:0000256" key="1">
    <source>
        <dbReference type="ARBA" id="ARBA00009922"/>
    </source>
</evidence>
<evidence type="ECO:0000313" key="13">
    <source>
        <dbReference type="EMBL" id="MCG7505841.1"/>
    </source>
</evidence>
<accession>A0ABS9QEJ8</accession>
<evidence type="ECO:0000256" key="9">
    <source>
        <dbReference type="ARBA" id="ARBA00048988"/>
    </source>
</evidence>
<dbReference type="Gene3D" id="1.10.10.160">
    <property type="match status" value="1"/>
</dbReference>
<gene>
    <name evidence="13" type="ORF">L4923_12535</name>
</gene>
<sequence>MTPELEAILASLSPIQKEAAVWGDGSVLVLAGPGSGKTRVLTSRIAKILDDSRGKNFRILALTFTTKAAAEMRERVELLVPGLTERAFMGTFHAFCTQMLRQHGSHLGMSPDFAIFDQDADREALLSDALAVAAKTEAVDPDDVRWLKTIDQLKSRLVVPEKAASQFRDTRSGEAIARVYQIYEQALGEHNSIDFNGLILGACRLLRDVPGVAERTRRTYPYWLIDEFQDTTPAQYRLIQLAAGDGFKNLFAVADDDQIIYQWAGASYRQIEKMRADFRPELIQLVENHRCPPEIVGAANLLVAHNTFRTPGKKPLVAAKAAMSESISLRLFESDSAESEGLATEISETEPSRWGKTAVLARTRSLLVPIQQALQSKGVKAVIAQRRDRFISPQFTWLQACLDQALRPTDIRVFKVLVDAANRVAGQDLDPAILAAEAEAAGLSNFEHWGKTSVAMGNTIGAKLGAFAVRLAQSRTAWRPVVREAIPVLVDSATSAEGVVSDAADDKAAWDICVKEIRAEKGADIDLDELIQGLALRSKEPPRDPSTVTLLTVHASKGLEFDIVYVAGLAESIMPSWQSVNKGGESPEMEEERRNCFVAITRTRERLILSRAANYRGWSKGPSRFLSEMGFSGETEP</sequence>
<keyword evidence="2 10" id="KW-0547">Nucleotide-binding</keyword>
<evidence type="ECO:0000256" key="10">
    <source>
        <dbReference type="PROSITE-ProRule" id="PRU00560"/>
    </source>
</evidence>
<dbReference type="SUPFAM" id="SSF52540">
    <property type="entry name" value="P-loop containing nucleoside triphosphate hydrolases"/>
    <property type="match status" value="1"/>
</dbReference>
<comment type="catalytic activity">
    <reaction evidence="9">
        <text>ATP + H2O = ADP + phosphate + H(+)</text>
        <dbReference type="Rhea" id="RHEA:13065"/>
        <dbReference type="ChEBI" id="CHEBI:15377"/>
        <dbReference type="ChEBI" id="CHEBI:15378"/>
        <dbReference type="ChEBI" id="CHEBI:30616"/>
        <dbReference type="ChEBI" id="CHEBI:43474"/>
        <dbReference type="ChEBI" id="CHEBI:456216"/>
        <dbReference type="EC" id="5.6.2.4"/>
    </reaction>
</comment>
<dbReference type="Pfam" id="PF13361">
    <property type="entry name" value="UvrD_C"/>
    <property type="match status" value="2"/>
</dbReference>
<proteinExistence type="inferred from homology"/>
<dbReference type="Pfam" id="PF00580">
    <property type="entry name" value="UvrD-helicase"/>
    <property type="match status" value="1"/>
</dbReference>
<keyword evidence="14" id="KW-1185">Reference proteome</keyword>
<feature type="binding site" evidence="10">
    <location>
        <begin position="31"/>
        <end position="38"/>
    </location>
    <ligand>
        <name>ATP</name>
        <dbReference type="ChEBI" id="CHEBI:30616"/>
    </ligand>
</feature>
<evidence type="ECO:0000256" key="2">
    <source>
        <dbReference type="ARBA" id="ARBA00022741"/>
    </source>
</evidence>
<evidence type="ECO:0000259" key="12">
    <source>
        <dbReference type="PROSITE" id="PS51217"/>
    </source>
</evidence>
<dbReference type="InterPro" id="IPR027417">
    <property type="entry name" value="P-loop_NTPase"/>
</dbReference>
<dbReference type="InterPro" id="IPR000212">
    <property type="entry name" value="DNA_helicase_UvrD/REP"/>
</dbReference>
<feature type="domain" description="UvrD-like helicase ATP-binding" evidence="11">
    <location>
        <begin position="10"/>
        <end position="292"/>
    </location>
</feature>
<dbReference type="PANTHER" id="PTHR11070">
    <property type="entry name" value="UVRD / RECB / PCRA DNA HELICASE FAMILY MEMBER"/>
    <property type="match status" value="1"/>
</dbReference>
<dbReference type="InterPro" id="IPR014016">
    <property type="entry name" value="UvrD-like_ATP-bd"/>
</dbReference>
<evidence type="ECO:0000256" key="4">
    <source>
        <dbReference type="ARBA" id="ARBA00022806"/>
    </source>
</evidence>
<dbReference type="Gene3D" id="1.10.486.10">
    <property type="entry name" value="PCRA, domain 4"/>
    <property type="match status" value="1"/>
</dbReference>
<reference evidence="13 14" key="1">
    <citation type="submission" date="2022-02" db="EMBL/GenBank/DDBJ databases">
        <title>Draft genome sequence of Mezorhizobium retamae strain IRAMC:0171 isolated from Retama raetam nodules.</title>
        <authorList>
            <person name="Bengaied R."/>
            <person name="Sbissi I."/>
            <person name="Huber K."/>
            <person name="Ghodbane F."/>
            <person name="Nouioui I."/>
            <person name="Tarhouni M."/>
            <person name="Gtari M."/>
        </authorList>
    </citation>
    <scope>NUCLEOTIDE SEQUENCE [LARGE SCALE GENOMIC DNA]</scope>
    <source>
        <strain evidence="13 14">IRAMC:0171</strain>
    </source>
</reference>
<evidence type="ECO:0000259" key="11">
    <source>
        <dbReference type="PROSITE" id="PS51198"/>
    </source>
</evidence>
<dbReference type="RefSeq" id="WP_239365396.1">
    <property type="nucleotide sequence ID" value="NZ_JAKREW010000010.1"/>
</dbReference>
<dbReference type="InterPro" id="IPR014017">
    <property type="entry name" value="DNA_helicase_UvrD-like_C"/>
</dbReference>
<dbReference type="CDD" id="cd17932">
    <property type="entry name" value="DEXQc_UvrD"/>
    <property type="match status" value="1"/>
</dbReference>
<dbReference type="InterPro" id="IPR013986">
    <property type="entry name" value="DExx_box_DNA_helicase_dom_sf"/>
</dbReference>
<keyword evidence="5 10" id="KW-0067">ATP-binding</keyword>
<dbReference type="PROSITE" id="PS51198">
    <property type="entry name" value="UVRD_HELICASE_ATP_BIND"/>
    <property type="match status" value="1"/>
</dbReference>